<evidence type="ECO:0000259" key="11">
    <source>
        <dbReference type="PROSITE" id="PS50864"/>
    </source>
</evidence>
<dbReference type="Pfam" id="PF00628">
    <property type="entry name" value="PHD"/>
    <property type="match status" value="1"/>
</dbReference>
<accession>A0AAV2KN97</accession>
<feature type="compositionally biased region" description="Acidic residues" evidence="8">
    <location>
        <begin position="158"/>
        <end position="167"/>
    </location>
</feature>
<feature type="region of interest" description="Disordered" evidence="8">
    <location>
        <begin position="299"/>
        <end position="320"/>
    </location>
</feature>
<evidence type="ECO:0000313" key="12">
    <source>
        <dbReference type="EMBL" id="CAL1588849.1"/>
    </source>
</evidence>
<feature type="region of interest" description="Disordered" evidence="8">
    <location>
        <begin position="144"/>
        <end position="180"/>
    </location>
</feature>
<dbReference type="InterPro" id="IPR000770">
    <property type="entry name" value="SAND_dom"/>
</dbReference>
<dbReference type="SUPFAM" id="SSF57903">
    <property type="entry name" value="FYVE/PHD zinc finger"/>
    <property type="match status" value="1"/>
</dbReference>
<reference evidence="12 13" key="1">
    <citation type="submission" date="2024-04" db="EMBL/GenBank/DDBJ databases">
        <authorList>
            <person name="Waldvogel A.-M."/>
            <person name="Schoenle A."/>
        </authorList>
    </citation>
    <scope>NUCLEOTIDE SEQUENCE [LARGE SCALE GENOMIC DNA]</scope>
</reference>
<keyword evidence="3 7" id="KW-0863">Zinc-finger</keyword>
<dbReference type="Pfam" id="PF00439">
    <property type="entry name" value="Bromodomain"/>
    <property type="match status" value="1"/>
</dbReference>
<feature type="compositionally biased region" description="Basic and acidic residues" evidence="8">
    <location>
        <begin position="304"/>
        <end position="317"/>
    </location>
</feature>
<dbReference type="PROSITE" id="PS50864">
    <property type="entry name" value="SAND"/>
    <property type="match status" value="2"/>
</dbReference>
<dbReference type="EMBL" id="OZ035840">
    <property type="protein sequence ID" value="CAL1588849.1"/>
    <property type="molecule type" value="Genomic_DNA"/>
</dbReference>
<dbReference type="InterPro" id="IPR001487">
    <property type="entry name" value="Bromodomain"/>
</dbReference>
<dbReference type="SUPFAM" id="SSF47370">
    <property type="entry name" value="Bromodomain"/>
    <property type="match status" value="1"/>
</dbReference>
<feature type="domain" description="Bromo" evidence="9">
    <location>
        <begin position="528"/>
        <end position="581"/>
    </location>
</feature>
<dbReference type="GO" id="GO:0000981">
    <property type="term" value="F:DNA-binding transcription factor activity, RNA polymerase II-specific"/>
    <property type="evidence" value="ECO:0007669"/>
    <property type="project" value="TreeGrafter"/>
</dbReference>
<feature type="domain" description="SAND" evidence="11">
    <location>
        <begin position="210"/>
        <end position="278"/>
    </location>
</feature>
<dbReference type="InterPro" id="IPR036427">
    <property type="entry name" value="Bromodomain-like_sf"/>
</dbReference>
<dbReference type="Gene3D" id="3.10.390.10">
    <property type="entry name" value="SAND domain-like"/>
    <property type="match status" value="2"/>
</dbReference>
<dbReference type="PROSITE" id="PS50014">
    <property type="entry name" value="BROMODOMAIN_2"/>
    <property type="match status" value="1"/>
</dbReference>
<evidence type="ECO:0000259" key="9">
    <source>
        <dbReference type="PROSITE" id="PS50014"/>
    </source>
</evidence>
<dbReference type="PANTHER" id="PTHR46386">
    <property type="entry name" value="NUCLEAR BODY PROTEIN SP140"/>
    <property type="match status" value="1"/>
</dbReference>
<dbReference type="PROSITE" id="PS50016">
    <property type="entry name" value="ZF_PHD_2"/>
    <property type="match status" value="1"/>
</dbReference>
<dbReference type="SMART" id="SM00249">
    <property type="entry name" value="PHD"/>
    <property type="match status" value="1"/>
</dbReference>
<feature type="domain" description="PHD-type" evidence="10">
    <location>
        <begin position="425"/>
        <end position="479"/>
    </location>
</feature>
<dbReference type="InterPro" id="IPR001965">
    <property type="entry name" value="Znf_PHD"/>
</dbReference>
<feature type="compositionally biased region" description="Basic residues" evidence="8">
    <location>
        <begin position="144"/>
        <end position="153"/>
    </location>
</feature>
<feature type="domain" description="SAND" evidence="11">
    <location>
        <begin position="320"/>
        <end position="402"/>
    </location>
</feature>
<gene>
    <name evidence="12" type="ORF">KC01_LOCUS18570</name>
</gene>
<dbReference type="InterPro" id="IPR043563">
    <property type="entry name" value="Sp110/Sp140/Sp140L-like"/>
</dbReference>
<evidence type="ECO:0000256" key="3">
    <source>
        <dbReference type="ARBA" id="ARBA00022771"/>
    </source>
</evidence>
<evidence type="ECO:0000256" key="8">
    <source>
        <dbReference type="SAM" id="MobiDB-lite"/>
    </source>
</evidence>
<protein>
    <recommendedName>
        <fullName evidence="14">Nuclear body protein SP140-like protein</fullName>
    </recommendedName>
</protein>
<organism evidence="12 13">
    <name type="scientific">Knipowitschia caucasica</name>
    <name type="common">Caucasian dwarf goby</name>
    <name type="synonym">Pomatoschistus caucasicus</name>
    <dbReference type="NCBI Taxonomy" id="637954"/>
    <lineage>
        <taxon>Eukaryota</taxon>
        <taxon>Metazoa</taxon>
        <taxon>Chordata</taxon>
        <taxon>Craniata</taxon>
        <taxon>Vertebrata</taxon>
        <taxon>Euteleostomi</taxon>
        <taxon>Actinopterygii</taxon>
        <taxon>Neopterygii</taxon>
        <taxon>Teleostei</taxon>
        <taxon>Neoteleostei</taxon>
        <taxon>Acanthomorphata</taxon>
        <taxon>Gobiaria</taxon>
        <taxon>Gobiiformes</taxon>
        <taxon>Gobioidei</taxon>
        <taxon>Gobiidae</taxon>
        <taxon>Gobiinae</taxon>
        <taxon>Knipowitschia</taxon>
    </lineage>
</organism>
<evidence type="ECO:0000256" key="5">
    <source>
        <dbReference type="ARBA" id="ARBA00023117"/>
    </source>
</evidence>
<dbReference type="Gene3D" id="1.20.920.10">
    <property type="entry name" value="Bromodomain-like"/>
    <property type="match status" value="1"/>
</dbReference>
<name>A0AAV2KN97_KNICA</name>
<proteinExistence type="predicted"/>
<dbReference type="SUPFAM" id="SSF63763">
    <property type="entry name" value="SAND domain-like"/>
    <property type="match status" value="2"/>
</dbReference>
<keyword evidence="1" id="KW-0597">Phosphoprotein</keyword>
<dbReference type="InterPro" id="IPR010919">
    <property type="entry name" value="SAND-like_dom_sf"/>
</dbReference>
<dbReference type="SMART" id="SM00297">
    <property type="entry name" value="BROMO"/>
    <property type="match status" value="1"/>
</dbReference>
<evidence type="ECO:0000256" key="1">
    <source>
        <dbReference type="ARBA" id="ARBA00022553"/>
    </source>
</evidence>
<evidence type="ECO:0000259" key="10">
    <source>
        <dbReference type="PROSITE" id="PS50016"/>
    </source>
</evidence>
<dbReference type="Pfam" id="PF01342">
    <property type="entry name" value="SAND"/>
    <property type="match status" value="2"/>
</dbReference>
<keyword evidence="5 6" id="KW-0103">Bromodomain</keyword>
<dbReference type="AlphaFoldDB" id="A0AAV2KN97"/>
<dbReference type="CDD" id="cd04369">
    <property type="entry name" value="Bromodomain"/>
    <property type="match status" value="1"/>
</dbReference>
<dbReference type="InterPro" id="IPR013083">
    <property type="entry name" value="Znf_RING/FYVE/PHD"/>
</dbReference>
<evidence type="ECO:0000313" key="13">
    <source>
        <dbReference type="Proteomes" id="UP001497482"/>
    </source>
</evidence>
<evidence type="ECO:0000256" key="6">
    <source>
        <dbReference type="PROSITE-ProRule" id="PRU00035"/>
    </source>
</evidence>
<dbReference type="PANTHER" id="PTHR46386:SF1">
    <property type="entry name" value="NUCLEAR BODY PROTEIN SP140-LIKE PROTEIN"/>
    <property type="match status" value="1"/>
</dbReference>
<dbReference type="SMART" id="SM00258">
    <property type="entry name" value="SAND"/>
    <property type="match status" value="2"/>
</dbReference>
<sequence length="624" mass="72115">MEERLNFLSDKQLLAFLHRSKTELSCMELPQAFVSQLRDHDLISTEQHGKITRMKSNEKIRSAVYNVLEFIEDKLPHCIHSFWKCVFKETILNKYPTLRQLHNSLFNGQDFYDCEDALLESRDILRREDIQRIEPEISLQVKKPSLKKRKKMRKTTDDDASDNDDEQPSTSAPVTPQRLIKKPKKVSFSTPLKKGEKGEIWRWKIFKVQLPVTCGDLKGTLNRNRLAQGEKCIMVEKQWYNPTEFERLAGKAKSKSWKKSIHCMDKTLGQLIEDGHLKSNGYKKVKKLLFPPEETVAGSAESEVCSRDGSSSEKHQDGIQSRLTARNIPKVLRVVCGDISGLLHTKRFASGTCGRSIRTSSSWKTPVDFVKEASSQTDISWKKQIMCEGKPLGELIQSRHNNHSLLCICSLCHPDGDDLDSQRNDDECWNCRKEATVGEVMVDCDQCPRSFHQKCHLPHIPDSMLDDGRPWICTPCVWIQTRDLFSELEMEAVMSSSTDHHMLHCQQLLLSLYREDEDHIFTSDPCHLPEYTRVIQTPMWFDEVADKLQSHKYQTVGHFVSDIQLIFRNCASYNRDNPEFLSTGTKLKEHFEKELNTMFKIQQETSESEIILYVPQWEICLATD</sequence>
<dbReference type="InterPro" id="IPR011011">
    <property type="entry name" value="Znf_FYVE_PHD"/>
</dbReference>
<dbReference type="PRINTS" id="PR00503">
    <property type="entry name" value="BROMODOMAIN"/>
</dbReference>
<dbReference type="Gene3D" id="3.30.40.10">
    <property type="entry name" value="Zinc/RING finger domain, C3HC4 (zinc finger)"/>
    <property type="match status" value="1"/>
</dbReference>
<dbReference type="InterPro" id="IPR004865">
    <property type="entry name" value="HSR_dom"/>
</dbReference>
<dbReference type="GO" id="GO:0008270">
    <property type="term" value="F:zinc ion binding"/>
    <property type="evidence" value="ECO:0007669"/>
    <property type="project" value="UniProtKB-KW"/>
</dbReference>
<evidence type="ECO:0000256" key="2">
    <source>
        <dbReference type="ARBA" id="ARBA00022723"/>
    </source>
</evidence>
<dbReference type="GO" id="GO:0003677">
    <property type="term" value="F:DNA binding"/>
    <property type="evidence" value="ECO:0007669"/>
    <property type="project" value="InterPro"/>
</dbReference>
<dbReference type="InterPro" id="IPR019787">
    <property type="entry name" value="Znf_PHD-finger"/>
</dbReference>
<evidence type="ECO:0008006" key="14">
    <source>
        <dbReference type="Google" id="ProtNLM"/>
    </source>
</evidence>
<dbReference type="Pfam" id="PF03172">
    <property type="entry name" value="HSR"/>
    <property type="match status" value="1"/>
</dbReference>
<keyword evidence="4" id="KW-0862">Zinc</keyword>
<keyword evidence="2" id="KW-0479">Metal-binding</keyword>
<dbReference type="Proteomes" id="UP001497482">
    <property type="component" value="Chromosome 18"/>
</dbReference>
<evidence type="ECO:0000256" key="7">
    <source>
        <dbReference type="PROSITE-ProRule" id="PRU00146"/>
    </source>
</evidence>
<keyword evidence="13" id="KW-1185">Reference proteome</keyword>
<evidence type="ECO:0000256" key="4">
    <source>
        <dbReference type="ARBA" id="ARBA00022833"/>
    </source>
</evidence>
<dbReference type="GO" id="GO:0005634">
    <property type="term" value="C:nucleus"/>
    <property type="evidence" value="ECO:0007669"/>
    <property type="project" value="InterPro"/>
</dbReference>